<accession>A0A6A5ZG21</accession>
<dbReference type="GO" id="GO:0006629">
    <property type="term" value="P:lipid metabolic process"/>
    <property type="evidence" value="ECO:0007669"/>
    <property type="project" value="InterPro"/>
</dbReference>
<reference evidence="3" key="1">
    <citation type="journal article" date="2020" name="Stud. Mycol.">
        <title>101 Dothideomycetes genomes: a test case for predicting lifestyles and emergence of pathogens.</title>
        <authorList>
            <person name="Haridas S."/>
            <person name="Albert R."/>
            <person name="Binder M."/>
            <person name="Bloem J."/>
            <person name="Labutti K."/>
            <person name="Salamov A."/>
            <person name="Andreopoulos B."/>
            <person name="Baker S."/>
            <person name="Barry K."/>
            <person name="Bills G."/>
            <person name="Bluhm B."/>
            <person name="Cannon C."/>
            <person name="Castanera R."/>
            <person name="Culley D."/>
            <person name="Daum C."/>
            <person name="Ezra D."/>
            <person name="Gonzalez J."/>
            <person name="Henrissat B."/>
            <person name="Kuo A."/>
            <person name="Liang C."/>
            <person name="Lipzen A."/>
            <person name="Lutzoni F."/>
            <person name="Magnuson J."/>
            <person name="Mondo S."/>
            <person name="Nolan M."/>
            <person name="Ohm R."/>
            <person name="Pangilinan J."/>
            <person name="Park H.-J."/>
            <person name="Ramirez L."/>
            <person name="Alfaro M."/>
            <person name="Sun H."/>
            <person name="Tritt A."/>
            <person name="Yoshinaga Y."/>
            <person name="Zwiers L.-H."/>
            <person name="Turgeon B."/>
            <person name="Goodwin S."/>
            <person name="Spatafora J."/>
            <person name="Crous P."/>
            <person name="Grigoriev I."/>
        </authorList>
    </citation>
    <scope>NUCLEOTIDE SEQUENCE</scope>
    <source>
        <strain evidence="3">CBS 627.86</strain>
    </source>
</reference>
<dbReference type="InterPro" id="IPR051057">
    <property type="entry name" value="PI-PLC_domain"/>
</dbReference>
<dbReference type="SUPFAM" id="SSF51695">
    <property type="entry name" value="PLC-like phosphodiesterases"/>
    <property type="match status" value="1"/>
</dbReference>
<evidence type="ECO:0000313" key="3">
    <source>
        <dbReference type="EMBL" id="KAF2117677.1"/>
    </source>
</evidence>
<evidence type="ECO:0000256" key="2">
    <source>
        <dbReference type="SAM" id="SignalP"/>
    </source>
</evidence>
<dbReference type="Proteomes" id="UP000799770">
    <property type="component" value="Unassembled WGS sequence"/>
</dbReference>
<feature type="region of interest" description="Disordered" evidence="1">
    <location>
        <begin position="92"/>
        <end position="111"/>
    </location>
</feature>
<feature type="chain" id="PRO_5025519147" evidence="2">
    <location>
        <begin position="20"/>
        <end position="445"/>
    </location>
</feature>
<sequence>MGRYTMTWNILWLTGLAVAQESSQEIITLTGSARVTTGADATPTLSLSDFSASTIGTGTMAGISGSSMAPNATAPMSSSTTENSVIVIGGPTTTMSGNMTASSTTTSARPSNTQPCNNYAEFCSRKYSNITEVCAHNSPFTRKNNAGSNQAYDVTQQLNDGIRMLQGQTHSVNGTLHYCHTSCDLIDAGTVEDYMRDVATWVEAHPFDVITIIIGNGDYESKDSAGNPLVTSANYVEPITNAGLMPYIYQPPKTAMTVDDWPTLGELIIRGKRVIFFIDYNFDTNTVPWMLWEFYNIWETPFSPTDNSFPCELGRPAGISEDKMKSMMYMANHNLNVEVSIAGFSLLIPNTVDLNVTNGLNGTGSLGLMTNTCTTNWDRPPNFLLVDYYNNGPFNGSVFKVAAQANNVTYNRECCGKARSLATILVRPSTTYLGLVVAVAALLLM</sequence>
<protein>
    <submittedName>
        <fullName evidence="3">PLC-like phosphodiesterase</fullName>
    </submittedName>
</protein>
<feature type="signal peptide" evidence="2">
    <location>
        <begin position="1"/>
        <end position="19"/>
    </location>
</feature>
<dbReference type="PANTHER" id="PTHR13593:SF140">
    <property type="entry name" value="PLC-LIKE PHOSPHODIESTERASE"/>
    <property type="match status" value="1"/>
</dbReference>
<organism evidence="3 4">
    <name type="scientific">Lophiotrema nucula</name>
    <dbReference type="NCBI Taxonomy" id="690887"/>
    <lineage>
        <taxon>Eukaryota</taxon>
        <taxon>Fungi</taxon>
        <taxon>Dikarya</taxon>
        <taxon>Ascomycota</taxon>
        <taxon>Pezizomycotina</taxon>
        <taxon>Dothideomycetes</taxon>
        <taxon>Pleosporomycetidae</taxon>
        <taxon>Pleosporales</taxon>
        <taxon>Lophiotremataceae</taxon>
        <taxon>Lophiotrema</taxon>
    </lineage>
</organism>
<dbReference type="PANTHER" id="PTHR13593">
    <property type="match status" value="1"/>
</dbReference>
<dbReference type="OrthoDB" id="7984201at2759"/>
<dbReference type="Pfam" id="PF26146">
    <property type="entry name" value="PI-PLC_X"/>
    <property type="match status" value="1"/>
</dbReference>
<name>A0A6A5ZG21_9PLEO</name>
<proteinExistence type="predicted"/>
<dbReference type="EMBL" id="ML977318">
    <property type="protein sequence ID" value="KAF2117677.1"/>
    <property type="molecule type" value="Genomic_DNA"/>
</dbReference>
<gene>
    <name evidence="3" type="ORF">BDV96DRAFT_399531</name>
</gene>
<keyword evidence="2" id="KW-0732">Signal</keyword>
<dbReference type="AlphaFoldDB" id="A0A6A5ZG21"/>
<keyword evidence="4" id="KW-1185">Reference proteome</keyword>
<evidence type="ECO:0000256" key="1">
    <source>
        <dbReference type="SAM" id="MobiDB-lite"/>
    </source>
</evidence>
<dbReference type="InterPro" id="IPR017946">
    <property type="entry name" value="PLC-like_Pdiesterase_TIM-brl"/>
</dbReference>
<dbReference type="Gene3D" id="3.20.20.190">
    <property type="entry name" value="Phosphatidylinositol (PI) phosphodiesterase"/>
    <property type="match status" value="1"/>
</dbReference>
<evidence type="ECO:0000313" key="4">
    <source>
        <dbReference type="Proteomes" id="UP000799770"/>
    </source>
</evidence>
<dbReference type="GO" id="GO:0008081">
    <property type="term" value="F:phosphoric diester hydrolase activity"/>
    <property type="evidence" value="ECO:0007669"/>
    <property type="project" value="InterPro"/>
</dbReference>